<dbReference type="GO" id="GO:0005524">
    <property type="term" value="F:ATP binding"/>
    <property type="evidence" value="ECO:0007669"/>
    <property type="project" value="UniProtKB-KW"/>
</dbReference>
<evidence type="ECO:0000256" key="7">
    <source>
        <dbReference type="ARBA" id="ARBA00022842"/>
    </source>
</evidence>
<dbReference type="PANTHER" id="PTHR33571:SF14">
    <property type="entry name" value="PROTEIN ADENYLYLTRANSFERASE MJ0435-RELATED"/>
    <property type="match status" value="1"/>
</dbReference>
<keyword evidence="2" id="KW-0808">Transferase</keyword>
<gene>
    <name evidence="9" type="ORF">MNB_SV-10-1367</name>
</gene>
<protein>
    <recommendedName>
        <fullName evidence="8">Polymerase beta nucleotidyltransferase domain-containing protein</fullName>
    </recommendedName>
</protein>
<evidence type="ECO:0000256" key="2">
    <source>
        <dbReference type="ARBA" id="ARBA00022679"/>
    </source>
</evidence>
<dbReference type="SUPFAM" id="SSF81301">
    <property type="entry name" value="Nucleotidyltransferase"/>
    <property type="match status" value="1"/>
</dbReference>
<sequence length="97" mass="11545">MDKEKVLDFLKENKEVFSTKYQISSLVLFGSLARGEARDDSDIDIAIETKLSDYFKLYDFKEELEKQFQSKVDMIRLREKMNPRLKSRILNEGIYVR</sequence>
<evidence type="ECO:0000259" key="8">
    <source>
        <dbReference type="Pfam" id="PF18765"/>
    </source>
</evidence>
<dbReference type="InterPro" id="IPR052038">
    <property type="entry name" value="Type-VII_TA_antitoxin"/>
</dbReference>
<reference evidence="9" key="1">
    <citation type="submission" date="2016-10" db="EMBL/GenBank/DDBJ databases">
        <authorList>
            <person name="de Groot N.N."/>
        </authorList>
    </citation>
    <scope>NUCLEOTIDE SEQUENCE</scope>
</reference>
<name>A0A1W1BWH5_9ZZZZ</name>
<dbReference type="EMBL" id="FPHL01000016">
    <property type="protein sequence ID" value="SFV57824.1"/>
    <property type="molecule type" value="Genomic_DNA"/>
</dbReference>
<dbReference type="GO" id="GO:0016779">
    <property type="term" value="F:nucleotidyltransferase activity"/>
    <property type="evidence" value="ECO:0007669"/>
    <property type="project" value="UniProtKB-KW"/>
</dbReference>
<evidence type="ECO:0000313" key="9">
    <source>
        <dbReference type="EMBL" id="SFV57824.1"/>
    </source>
</evidence>
<dbReference type="GO" id="GO:0046872">
    <property type="term" value="F:metal ion binding"/>
    <property type="evidence" value="ECO:0007669"/>
    <property type="project" value="UniProtKB-KW"/>
</dbReference>
<dbReference type="CDD" id="cd05403">
    <property type="entry name" value="NT_KNTase_like"/>
    <property type="match status" value="1"/>
</dbReference>
<feature type="domain" description="Polymerase beta nucleotidyltransferase" evidence="8">
    <location>
        <begin position="14"/>
        <end position="95"/>
    </location>
</feature>
<dbReference type="Gene3D" id="3.30.460.10">
    <property type="entry name" value="Beta Polymerase, domain 2"/>
    <property type="match status" value="1"/>
</dbReference>
<keyword evidence="3" id="KW-0548">Nucleotidyltransferase</keyword>
<evidence type="ECO:0000256" key="5">
    <source>
        <dbReference type="ARBA" id="ARBA00022741"/>
    </source>
</evidence>
<proteinExistence type="predicted"/>
<dbReference type="AlphaFoldDB" id="A0A1W1BWH5"/>
<keyword evidence="6" id="KW-0067">ATP-binding</keyword>
<dbReference type="PANTHER" id="PTHR33571">
    <property type="entry name" value="SSL8005 PROTEIN"/>
    <property type="match status" value="1"/>
</dbReference>
<comment type="cofactor">
    <cofactor evidence="1">
        <name>Mg(2+)</name>
        <dbReference type="ChEBI" id="CHEBI:18420"/>
    </cofactor>
</comment>
<keyword evidence="4" id="KW-0479">Metal-binding</keyword>
<dbReference type="InterPro" id="IPR043519">
    <property type="entry name" value="NT_sf"/>
</dbReference>
<keyword evidence="5" id="KW-0547">Nucleotide-binding</keyword>
<accession>A0A1W1BWH5</accession>
<evidence type="ECO:0000256" key="3">
    <source>
        <dbReference type="ARBA" id="ARBA00022695"/>
    </source>
</evidence>
<evidence type="ECO:0000256" key="6">
    <source>
        <dbReference type="ARBA" id="ARBA00022840"/>
    </source>
</evidence>
<organism evidence="9">
    <name type="scientific">hydrothermal vent metagenome</name>
    <dbReference type="NCBI Taxonomy" id="652676"/>
    <lineage>
        <taxon>unclassified sequences</taxon>
        <taxon>metagenomes</taxon>
        <taxon>ecological metagenomes</taxon>
    </lineage>
</organism>
<evidence type="ECO:0000256" key="4">
    <source>
        <dbReference type="ARBA" id="ARBA00022723"/>
    </source>
</evidence>
<dbReference type="NCBIfam" id="NF047752">
    <property type="entry name" value="MntA_antitoxin"/>
    <property type="match status" value="1"/>
</dbReference>
<evidence type="ECO:0000256" key="1">
    <source>
        <dbReference type="ARBA" id="ARBA00001946"/>
    </source>
</evidence>
<keyword evidence="7" id="KW-0460">Magnesium</keyword>
<dbReference type="InterPro" id="IPR041633">
    <property type="entry name" value="Polbeta"/>
</dbReference>
<dbReference type="Pfam" id="PF18765">
    <property type="entry name" value="Polbeta"/>
    <property type="match status" value="1"/>
</dbReference>